<feature type="compositionally biased region" description="Polar residues" evidence="1">
    <location>
        <begin position="35"/>
        <end position="44"/>
    </location>
</feature>
<feature type="compositionally biased region" description="Basic and acidic residues" evidence="1">
    <location>
        <begin position="25"/>
        <end position="34"/>
    </location>
</feature>
<proteinExistence type="predicted"/>
<evidence type="ECO:0000256" key="1">
    <source>
        <dbReference type="SAM" id="MobiDB-lite"/>
    </source>
</evidence>
<sequence>MHKSNSVARKDHESVSNVPWSPVTEKNRFLDCRSRIQTKQPSSDQELEQRMLPHKAQSFLKSRTDKT</sequence>
<name>A0A0A9BLK2_ARUDO</name>
<evidence type="ECO:0000313" key="2">
    <source>
        <dbReference type="EMBL" id="JAD60107.1"/>
    </source>
</evidence>
<protein>
    <submittedName>
        <fullName evidence="2">Uncharacterized protein</fullName>
    </submittedName>
</protein>
<dbReference type="EMBL" id="GBRH01237788">
    <property type="protein sequence ID" value="JAD60107.1"/>
    <property type="molecule type" value="Transcribed_RNA"/>
</dbReference>
<feature type="region of interest" description="Disordered" evidence="1">
    <location>
        <begin position="1"/>
        <end position="67"/>
    </location>
</feature>
<reference evidence="2" key="2">
    <citation type="journal article" date="2015" name="Data Brief">
        <title>Shoot transcriptome of the giant reed, Arundo donax.</title>
        <authorList>
            <person name="Barrero R.A."/>
            <person name="Guerrero F.D."/>
            <person name="Moolhuijzen P."/>
            <person name="Goolsby J.A."/>
            <person name="Tidwell J."/>
            <person name="Bellgard S.E."/>
            <person name="Bellgard M.I."/>
        </authorList>
    </citation>
    <scope>NUCLEOTIDE SEQUENCE</scope>
    <source>
        <tissue evidence="2">Shoot tissue taken approximately 20 cm above the soil surface</tissue>
    </source>
</reference>
<reference evidence="2" key="1">
    <citation type="submission" date="2014-09" db="EMBL/GenBank/DDBJ databases">
        <authorList>
            <person name="Magalhaes I.L.F."/>
            <person name="Oliveira U."/>
            <person name="Santos F.R."/>
            <person name="Vidigal T.H.D.A."/>
            <person name="Brescovit A.D."/>
            <person name="Santos A.J."/>
        </authorList>
    </citation>
    <scope>NUCLEOTIDE SEQUENCE</scope>
    <source>
        <tissue evidence="2">Shoot tissue taken approximately 20 cm above the soil surface</tissue>
    </source>
</reference>
<dbReference type="AlphaFoldDB" id="A0A0A9BLK2"/>
<organism evidence="2">
    <name type="scientific">Arundo donax</name>
    <name type="common">Giant reed</name>
    <name type="synonym">Donax arundinaceus</name>
    <dbReference type="NCBI Taxonomy" id="35708"/>
    <lineage>
        <taxon>Eukaryota</taxon>
        <taxon>Viridiplantae</taxon>
        <taxon>Streptophyta</taxon>
        <taxon>Embryophyta</taxon>
        <taxon>Tracheophyta</taxon>
        <taxon>Spermatophyta</taxon>
        <taxon>Magnoliopsida</taxon>
        <taxon>Liliopsida</taxon>
        <taxon>Poales</taxon>
        <taxon>Poaceae</taxon>
        <taxon>PACMAD clade</taxon>
        <taxon>Arundinoideae</taxon>
        <taxon>Arundineae</taxon>
        <taxon>Arundo</taxon>
    </lineage>
</organism>
<accession>A0A0A9BLK2</accession>